<dbReference type="GO" id="GO:0005829">
    <property type="term" value="C:cytosol"/>
    <property type="evidence" value="ECO:0007669"/>
    <property type="project" value="TreeGrafter"/>
</dbReference>
<comment type="similarity">
    <text evidence="10">Belongs to the phosphofructokinase type A (PFKA) family. PPi-dependent PFK group II subfamily. Clade 'Long' sub-subfamily.</text>
</comment>
<dbReference type="SUPFAM" id="SSF53784">
    <property type="entry name" value="Phosphofructokinase"/>
    <property type="match status" value="1"/>
</dbReference>
<comment type="caution">
    <text evidence="10">Lacks conserved residue(s) required for the propagation of feature annotation.</text>
</comment>
<evidence type="ECO:0000256" key="6">
    <source>
        <dbReference type="ARBA" id="ARBA00022777"/>
    </source>
</evidence>
<evidence type="ECO:0000256" key="8">
    <source>
        <dbReference type="ARBA" id="ARBA00023152"/>
    </source>
</evidence>
<evidence type="ECO:0000256" key="3">
    <source>
        <dbReference type="ARBA" id="ARBA00022490"/>
    </source>
</evidence>
<dbReference type="NCBIfam" id="NF005482">
    <property type="entry name" value="PRK07085.1"/>
    <property type="match status" value="1"/>
</dbReference>
<dbReference type="GO" id="GO:0009749">
    <property type="term" value="P:response to glucose"/>
    <property type="evidence" value="ECO:0007669"/>
    <property type="project" value="TreeGrafter"/>
</dbReference>
<dbReference type="InterPro" id="IPR035966">
    <property type="entry name" value="PKF_sf"/>
</dbReference>
<feature type="binding site" description="in other chain" evidence="10">
    <location>
        <begin position="252"/>
        <end position="254"/>
    </location>
    <ligand>
        <name>substrate</name>
        <note>ligand shared between dimeric partners</note>
    </ligand>
</feature>
<evidence type="ECO:0000256" key="7">
    <source>
        <dbReference type="ARBA" id="ARBA00022842"/>
    </source>
</evidence>
<dbReference type="Gene3D" id="3.40.50.450">
    <property type="match status" value="1"/>
</dbReference>
<dbReference type="NCBIfam" id="TIGR02477">
    <property type="entry name" value="PFKA_PPi"/>
    <property type="match status" value="1"/>
</dbReference>
<comment type="subunit">
    <text evidence="10">Homodimer.</text>
</comment>
<keyword evidence="5 10" id="KW-0479">Metal-binding</keyword>
<keyword evidence="6 10" id="KW-0418">Kinase</keyword>
<keyword evidence="8 10" id="KW-0324">Glycolysis</keyword>
<comment type="subcellular location">
    <subcellularLocation>
        <location evidence="10">Cytoplasm</location>
    </subcellularLocation>
</comment>
<name>A0A0C1ED02_9BACT</name>
<dbReference type="PANTHER" id="PTHR43650:SF1">
    <property type="entry name" value="PYROPHOSPHATE--FRUCTOSE 6-PHOSPHATE 1-PHOSPHOTRANSFERASE SUBUNIT BETA 2"/>
    <property type="match status" value="1"/>
</dbReference>
<dbReference type="Proteomes" id="UP000031307">
    <property type="component" value="Unassembled WGS sequence"/>
</dbReference>
<feature type="domain" description="Phosphofructokinase" evidence="11">
    <location>
        <begin position="75"/>
        <end position="328"/>
    </location>
</feature>
<dbReference type="GO" id="GO:0047334">
    <property type="term" value="F:diphosphate-fructose-6-phosphate 1-phosphotransferase activity"/>
    <property type="evidence" value="ECO:0007669"/>
    <property type="project" value="UniProtKB-EC"/>
</dbReference>
<dbReference type="PRINTS" id="PR00476">
    <property type="entry name" value="PHFRCTKINASE"/>
</dbReference>
<comment type="caution">
    <text evidence="12">The sequence shown here is derived from an EMBL/GenBank/DDBJ whole genome shotgun (WGS) entry which is preliminary data.</text>
</comment>
<organism evidence="12 13">
    <name type="scientific">Parachlamydia acanthamoebae</name>
    <dbReference type="NCBI Taxonomy" id="83552"/>
    <lineage>
        <taxon>Bacteria</taxon>
        <taxon>Pseudomonadati</taxon>
        <taxon>Chlamydiota</taxon>
        <taxon>Chlamydiia</taxon>
        <taxon>Parachlamydiales</taxon>
        <taxon>Parachlamydiaceae</taxon>
        <taxon>Parachlamydia</taxon>
    </lineage>
</organism>
<keyword evidence="7 10" id="KW-0460">Magnesium</keyword>
<keyword evidence="4 10" id="KW-0808">Transferase</keyword>
<evidence type="ECO:0000313" key="13">
    <source>
        <dbReference type="Proteomes" id="UP000031307"/>
    </source>
</evidence>
<dbReference type="HAMAP" id="MF_01980">
    <property type="entry name" value="Phosphofructokinase_II_Long"/>
    <property type="match status" value="1"/>
</dbReference>
<dbReference type="InterPro" id="IPR011183">
    <property type="entry name" value="PfpB_PPi_PFK"/>
</dbReference>
<dbReference type="InterPro" id="IPR022953">
    <property type="entry name" value="ATP_PFK"/>
</dbReference>
<protein>
    <recommendedName>
        <fullName evidence="10">Pyrophosphate--fructose 6-phosphate 1-phosphotransferase</fullName>
        <ecNumber evidence="10">2.7.1.90</ecNumber>
    </recommendedName>
    <alternativeName>
        <fullName evidence="10">6-phosphofructokinase, pyrophosphate dependent</fullName>
    </alternativeName>
    <alternativeName>
        <fullName evidence="10">PPi-dependent phosphofructokinase</fullName>
        <shortName evidence="10">PPi-PFK</shortName>
    </alternativeName>
    <alternativeName>
        <fullName evidence="10">Pyrophosphate-dependent 6-phosphofructose-1-kinase</fullName>
    </alternativeName>
</protein>
<evidence type="ECO:0000313" key="12">
    <source>
        <dbReference type="EMBL" id="KIA77973.1"/>
    </source>
</evidence>
<feature type="active site" description="Proton acceptor" evidence="10">
    <location>
        <position position="207"/>
    </location>
</feature>
<dbReference type="Gene3D" id="3.40.50.460">
    <property type="entry name" value="Phosphofructokinase domain"/>
    <property type="match status" value="1"/>
</dbReference>
<comment type="catalytic activity">
    <reaction evidence="9 10">
        <text>beta-D-fructose 6-phosphate + diphosphate = beta-D-fructose 1,6-bisphosphate + phosphate + H(+)</text>
        <dbReference type="Rhea" id="RHEA:13613"/>
        <dbReference type="ChEBI" id="CHEBI:15378"/>
        <dbReference type="ChEBI" id="CHEBI:32966"/>
        <dbReference type="ChEBI" id="CHEBI:33019"/>
        <dbReference type="ChEBI" id="CHEBI:43474"/>
        <dbReference type="ChEBI" id="CHEBI:57634"/>
        <dbReference type="EC" id="2.7.1.90"/>
    </reaction>
</comment>
<feature type="binding site" evidence="10">
    <location>
        <position position="83"/>
    </location>
    <ligand>
        <name>diphosphate</name>
        <dbReference type="ChEBI" id="CHEBI:33019"/>
    </ligand>
</feature>
<feature type="binding site" evidence="10">
    <location>
        <begin position="244"/>
        <end position="245"/>
    </location>
    <ligand>
        <name>substrate</name>
        <note>ligand shared between dimeric partners</note>
    </ligand>
</feature>
<dbReference type="GO" id="GO:0046872">
    <property type="term" value="F:metal ion binding"/>
    <property type="evidence" value="ECO:0007669"/>
    <property type="project" value="UniProtKB-KW"/>
</dbReference>
<dbReference type="PIRSF" id="PIRSF005677">
    <property type="entry name" value="PPi_PFK_PfpB"/>
    <property type="match status" value="1"/>
</dbReference>
<gene>
    <name evidence="12" type="primary">pfp-BETA1</name>
    <name evidence="10" type="synonym">pfp</name>
    <name evidence="12" type="ORF">DB43_FG00320</name>
</gene>
<comment type="function">
    <text evidence="2 10">Catalyzes the phosphorylation of D-fructose 6-phosphate, the first committing step of glycolysis. Uses inorganic phosphate (PPi) as phosphoryl donor instead of ATP like common ATP-dependent phosphofructokinases (ATP-PFKs), which renders the reaction reversible, and can thus function both in glycolysis and gluconeogenesis. Consistently, PPi-PFK can replace the enzymes of both the forward (ATP-PFK) and reverse (fructose-bisphosphatase (FBPase)) reactions.</text>
</comment>
<accession>A0A0C1ED02</accession>
<comment type="pathway">
    <text evidence="10">Carbohydrate degradation; glycolysis; D-glyceraldehyde 3-phosphate and glycerone phosphate from D-glucose: step 3/4.</text>
</comment>
<feature type="binding site" description="in other chain" evidence="10">
    <location>
        <position position="313"/>
    </location>
    <ligand>
        <name>substrate</name>
        <note>ligand shared between dimeric partners</note>
    </ligand>
</feature>
<dbReference type="Gene3D" id="1.10.10.480">
    <property type="entry name" value="Phosphofructokinase, domain 3"/>
    <property type="match status" value="1"/>
</dbReference>
<evidence type="ECO:0000256" key="10">
    <source>
        <dbReference type="HAMAP-Rule" id="MF_01980"/>
    </source>
</evidence>
<feature type="site" description="Important for catalytic activity and substrate specificity; stabilizes the transition state when the phosphoryl donor is PPi; prevents ATP from binding by mimicking the alpha-phosphate group of ATP" evidence="10">
    <location>
        <position position="178"/>
    </location>
</feature>
<dbReference type="GO" id="GO:0003872">
    <property type="term" value="F:6-phosphofructokinase activity"/>
    <property type="evidence" value="ECO:0007669"/>
    <property type="project" value="UniProtKB-UniRule"/>
</dbReference>
<dbReference type="GO" id="GO:0006002">
    <property type="term" value="P:fructose 6-phosphate metabolic process"/>
    <property type="evidence" value="ECO:0007669"/>
    <property type="project" value="InterPro"/>
</dbReference>
<dbReference type="PANTHER" id="PTHR43650">
    <property type="entry name" value="PYROPHOSPHATE--FRUCTOSE 6-PHOSPHATE 1-PHOSPHOTRANSFERASE"/>
    <property type="match status" value="1"/>
</dbReference>
<dbReference type="GO" id="GO:0005524">
    <property type="term" value="F:ATP binding"/>
    <property type="evidence" value="ECO:0007669"/>
    <property type="project" value="InterPro"/>
</dbReference>
<evidence type="ECO:0000256" key="2">
    <source>
        <dbReference type="ARBA" id="ARBA00003138"/>
    </source>
</evidence>
<dbReference type="InterPro" id="IPR000023">
    <property type="entry name" value="Phosphofructokinase_dom"/>
</dbReference>
<dbReference type="Pfam" id="PF00365">
    <property type="entry name" value="PFK"/>
    <property type="match status" value="1"/>
</dbReference>
<dbReference type="EC" id="2.7.1.90" evidence="10"/>
<dbReference type="AlphaFoldDB" id="A0A0C1ED02"/>
<dbReference type="EMBL" id="JSAM01000051">
    <property type="protein sequence ID" value="KIA77973.1"/>
    <property type="molecule type" value="Genomic_DNA"/>
</dbReference>
<reference evidence="12 13" key="1">
    <citation type="journal article" date="2014" name="Mol. Biol. Evol.">
        <title>Massive expansion of Ubiquitination-related gene families within the Chlamydiae.</title>
        <authorList>
            <person name="Domman D."/>
            <person name="Collingro A."/>
            <person name="Lagkouvardos I."/>
            <person name="Gehre L."/>
            <person name="Weinmaier T."/>
            <person name="Rattei T."/>
            <person name="Subtil A."/>
            <person name="Horn M."/>
        </authorList>
    </citation>
    <scope>NUCLEOTIDE SEQUENCE [LARGE SCALE GENOMIC DNA]</scope>
    <source>
        <strain evidence="12 13">OEW1</strain>
    </source>
</reference>
<comment type="activity regulation">
    <text evidence="10">Non-allosteric.</text>
</comment>
<feature type="binding site" description="in other chain" evidence="10">
    <location>
        <begin position="430"/>
        <end position="433"/>
    </location>
    <ligand>
        <name>substrate</name>
        <note>ligand shared between dimeric partners</note>
    </ligand>
</feature>
<evidence type="ECO:0000256" key="5">
    <source>
        <dbReference type="ARBA" id="ARBA00022723"/>
    </source>
</evidence>
<feature type="binding site" description="in other chain" evidence="10">
    <location>
        <begin position="205"/>
        <end position="207"/>
    </location>
    <ligand>
        <name>substrate</name>
        <note>ligand shared between dimeric partners</note>
    </ligand>
</feature>
<evidence type="ECO:0000259" key="11">
    <source>
        <dbReference type="Pfam" id="PF00365"/>
    </source>
</evidence>
<keyword evidence="3 10" id="KW-0963">Cytoplasm</keyword>
<evidence type="ECO:0000256" key="9">
    <source>
        <dbReference type="ARBA" id="ARBA00048072"/>
    </source>
</evidence>
<evidence type="ECO:0000256" key="1">
    <source>
        <dbReference type="ARBA" id="ARBA00001946"/>
    </source>
</evidence>
<feature type="site" description="Important for catalytic activity; stabilizes the transition state when the phosphoryl donor is PPi" evidence="10">
    <location>
        <position position="204"/>
    </location>
</feature>
<dbReference type="UniPathway" id="UPA00109">
    <property type="reaction ID" value="UER00182"/>
</dbReference>
<comment type="cofactor">
    <cofactor evidence="1 10">
        <name>Mg(2+)</name>
        <dbReference type="ChEBI" id="CHEBI:18420"/>
    </cofactor>
</comment>
<feature type="binding site" evidence="10">
    <location>
        <position position="177"/>
    </location>
    <ligand>
        <name>Mg(2+)</name>
        <dbReference type="ChEBI" id="CHEBI:18420"/>
        <note>catalytic</note>
    </ligand>
</feature>
<evidence type="ECO:0000256" key="4">
    <source>
        <dbReference type="ARBA" id="ARBA00022679"/>
    </source>
</evidence>
<proteinExistence type="inferred from homology"/>
<sequence>MFLMRIHSSLQKRRLAYLPRLPEILRSLTRLVPLFEAENHENELPLPVVQLFSKTIDQQLLRFVEGENKTHRPLNVGVVFSGGQASGGHNVISGLFDALKLLNPESKVFGFLNGPAGIINNQSMEITAEILKNFRNLGGFDLIGSGRTKIESPDQFQAALKAVQGLHLDGLLIIGGDDSNTNAAFLAEYFLAKGCKTCVVGIPKTIDGDLKNESIEVSFGFDTACKTFSQTIGSILTDCLSAKKYYFFIKLMGRSASHITLECALQTHPNLTFIGEEIAAQQKTLKDIVRQITDMICLRAEKKKNYGVILIPEGLIEFIPEVKTLIQELNTLLASSLPHLKEIEARPKASDKIEYIIKKLSIPSQECFSLLTQDIQLQLLMGRDPHGNVQVAKIETERLLIALVSQALAQRKKTGTYVGNFSAQPLFYGYEGRSCLPSNFDSQYCYALGHVAALLVNAKLTGYMSCVTDLSLPVEQWGIGATPLIKMMGMEERNGELKPVIQKSLVNLQGKPFAIFSQERDKWILEDLYCDPGPIQFFGARDETDQIPLTLEYEYSRHTHLSFSHTS</sequence>
<dbReference type="PATRIC" id="fig|83552.4.peg.868"/>